<comment type="caution">
    <text evidence="1">The sequence shown here is derived from an EMBL/GenBank/DDBJ whole genome shotgun (WGS) entry which is preliminary data.</text>
</comment>
<evidence type="ECO:0000313" key="1">
    <source>
        <dbReference type="EMBL" id="OAP93751.1"/>
    </source>
</evidence>
<reference evidence="1" key="1">
    <citation type="submission" date="2016-04" db="EMBL/GenBank/DDBJ databases">
        <title>Fast-growing isolate from the root nodules of Vavilovia formosa.</title>
        <authorList>
            <person name="Kimeklis A."/>
            <person name="Safronova V."/>
            <person name="Belimov A."/>
            <person name="Andronov E."/>
        </authorList>
    </citation>
    <scope>NUCLEOTIDE SEQUENCE [LARGE SCALE GENOMIC DNA]</scope>
    <source>
        <strain evidence="1">Vaf-46</strain>
    </source>
</reference>
<proteinExistence type="predicted"/>
<name>A0A179BRN4_RHILE</name>
<gene>
    <name evidence="1" type="ORF">A4U53_23590</name>
</gene>
<dbReference type="EMBL" id="LWBS01000253">
    <property type="protein sequence ID" value="OAP93751.1"/>
    <property type="molecule type" value="Genomic_DNA"/>
</dbReference>
<dbReference type="GO" id="GO:0030246">
    <property type="term" value="F:carbohydrate binding"/>
    <property type="evidence" value="ECO:0007669"/>
    <property type="project" value="InterPro"/>
</dbReference>
<dbReference type="Pfam" id="PF14486">
    <property type="entry name" value="DUF4432"/>
    <property type="match status" value="1"/>
</dbReference>
<accession>A0A179BRN4</accession>
<dbReference type="InterPro" id="IPR014718">
    <property type="entry name" value="GH-type_carb-bd"/>
</dbReference>
<sequence>MRLELPKSTFHQDERPFVTSTQLTVSTFTFPTGVEALRVRTQRASLVVLPYLGQQIWSATLDGHELGMKSMVHYPKKGVPLLENLGGFFFHCGLTAIAAPGEGDDHALHGELPSAEFDRACLEITGEDGMLAVTIKGSFEYAKAFSSRYRFNSSITIQQGEAAFDINVEVNNLKTTPMDLCYLGHINFRPVDGSSLIYSAPYTPAAVAVRSAIPAHLTPSDEYRTLLSDLAEDPARHHAISETTNYDPEVVFKIGYLADDEGWAHALQRHGDGTADWVAHRPDQLPHAFRWFSRTPDQDCLAMTEPATCGIDGYSAEKKQGRVPTLAGQETWSARMRVGRLTSEQADELISDIDRICDRT</sequence>
<protein>
    <recommendedName>
        <fullName evidence="2">DUF4432 family protein</fullName>
    </recommendedName>
</protein>
<evidence type="ECO:0008006" key="2">
    <source>
        <dbReference type="Google" id="ProtNLM"/>
    </source>
</evidence>
<dbReference type="InterPro" id="IPR027839">
    <property type="entry name" value="DUF4432"/>
</dbReference>
<organism evidence="1">
    <name type="scientific">Rhizobium leguminosarum</name>
    <dbReference type="NCBI Taxonomy" id="384"/>
    <lineage>
        <taxon>Bacteria</taxon>
        <taxon>Pseudomonadati</taxon>
        <taxon>Pseudomonadota</taxon>
        <taxon>Alphaproteobacteria</taxon>
        <taxon>Hyphomicrobiales</taxon>
        <taxon>Rhizobiaceae</taxon>
        <taxon>Rhizobium/Agrobacterium group</taxon>
        <taxon>Rhizobium</taxon>
    </lineage>
</organism>
<dbReference type="AlphaFoldDB" id="A0A179BRN4"/>
<dbReference type="Gene3D" id="2.70.98.10">
    <property type="match status" value="1"/>
</dbReference>